<proteinExistence type="predicted"/>
<dbReference type="RefSeq" id="WP_345385716.1">
    <property type="nucleotide sequence ID" value="NZ_BAABHG010000001.1"/>
</dbReference>
<feature type="domain" description="DUF7878" evidence="1">
    <location>
        <begin position="26"/>
        <end position="128"/>
    </location>
</feature>
<reference evidence="3" key="1">
    <citation type="journal article" date="2019" name="Int. J. Syst. Evol. Microbiol.">
        <title>The Global Catalogue of Microorganisms (GCM) 10K type strain sequencing project: providing services to taxonomists for standard genome sequencing and annotation.</title>
        <authorList>
            <consortium name="The Broad Institute Genomics Platform"/>
            <consortium name="The Broad Institute Genome Sequencing Center for Infectious Disease"/>
            <person name="Wu L."/>
            <person name="Ma J."/>
        </authorList>
    </citation>
    <scope>NUCLEOTIDE SEQUENCE [LARGE SCALE GENOMIC DNA]</scope>
    <source>
        <strain evidence="3">CGMCC 4.7643</strain>
    </source>
</reference>
<dbReference type="Proteomes" id="UP001597419">
    <property type="component" value="Unassembled WGS sequence"/>
</dbReference>
<name>A0ABW5GUK4_9PSEU</name>
<accession>A0ABW5GUK4</accession>
<protein>
    <recommendedName>
        <fullName evidence="1">DUF7878 domain-containing protein</fullName>
    </recommendedName>
</protein>
<gene>
    <name evidence="2" type="ORF">ACFSYJ_38485</name>
</gene>
<evidence type="ECO:0000259" key="1">
    <source>
        <dbReference type="Pfam" id="PF25297"/>
    </source>
</evidence>
<keyword evidence="3" id="KW-1185">Reference proteome</keyword>
<comment type="caution">
    <text evidence="2">The sequence shown here is derived from an EMBL/GenBank/DDBJ whole genome shotgun (WGS) entry which is preliminary data.</text>
</comment>
<sequence>MFTFDALHDTDLRRYRAVGPYTPAEIWIHVEASFTLVDAGDVVYSETDFPVVALATDLHRWTRRPQRDRDTYLFDDRYHNGFTEDGAVRIVAADAGWRVGSVFAPDTWTRAISTEQLDHAVAEFVSQVIHACRTQLGLDVADMIHVGNRGNSK</sequence>
<dbReference type="EMBL" id="JBHUKU010000026">
    <property type="protein sequence ID" value="MFD2464557.1"/>
    <property type="molecule type" value="Genomic_DNA"/>
</dbReference>
<organism evidence="2 3">
    <name type="scientific">Amycolatopsis samaneae</name>
    <dbReference type="NCBI Taxonomy" id="664691"/>
    <lineage>
        <taxon>Bacteria</taxon>
        <taxon>Bacillati</taxon>
        <taxon>Actinomycetota</taxon>
        <taxon>Actinomycetes</taxon>
        <taxon>Pseudonocardiales</taxon>
        <taxon>Pseudonocardiaceae</taxon>
        <taxon>Amycolatopsis</taxon>
    </lineage>
</organism>
<evidence type="ECO:0000313" key="2">
    <source>
        <dbReference type="EMBL" id="MFD2464557.1"/>
    </source>
</evidence>
<dbReference type="Pfam" id="PF25297">
    <property type="entry name" value="DUF7878"/>
    <property type="match status" value="1"/>
</dbReference>
<dbReference type="InterPro" id="IPR057200">
    <property type="entry name" value="DUF7878"/>
</dbReference>
<evidence type="ECO:0000313" key="3">
    <source>
        <dbReference type="Proteomes" id="UP001597419"/>
    </source>
</evidence>